<proteinExistence type="predicted"/>
<evidence type="ECO:0000313" key="1">
    <source>
        <dbReference type="EMBL" id="HFX14098.1"/>
    </source>
</evidence>
<dbReference type="AlphaFoldDB" id="A0A7C3RJ64"/>
<gene>
    <name evidence="1" type="ORF">ENW00_08150</name>
</gene>
<name>A0A7C3RJ64_DICTH</name>
<sequence length="340" mass="39476">MKFPKGKPIYEDTPSALINVKELVAWIHMENFNGVLEGKVGDITTQILITDGDPRKAFTYTDSTILVQDDEAIETFVTDAMMRVSSISLYVLEDEIIKSLLIRLFINPVLSGDAKIFDSMGMIEKLMEREQIGHIFLDFNTEKLHFLFYDGRYLGYYSEKDGKMRQDEDKINLINYLNSKSGFLMLHIVSLKDFKNLKLPSLRFGEIERNTEFIAEILTSFLNYLVRAYTGIGIYPEKIRKIIEKIYNENEGLWKDILNINNGEFLLSNNLNVSWYELVSNFVILIKKINSEVSKLWGKKMSDQKYIDVYREFYESIKSSPEMSQVFSYLNPENLERVGG</sequence>
<accession>A0A7C3RJ64</accession>
<organism evidence="1">
    <name type="scientific">Dictyoglomus thermophilum</name>
    <dbReference type="NCBI Taxonomy" id="14"/>
    <lineage>
        <taxon>Bacteria</taxon>
        <taxon>Pseudomonadati</taxon>
        <taxon>Dictyoglomota</taxon>
        <taxon>Dictyoglomia</taxon>
        <taxon>Dictyoglomales</taxon>
        <taxon>Dictyoglomaceae</taxon>
        <taxon>Dictyoglomus</taxon>
    </lineage>
</organism>
<reference evidence="1" key="1">
    <citation type="journal article" date="2020" name="mSystems">
        <title>Genome- and Community-Level Interaction Insights into Carbon Utilization and Element Cycling Functions of Hydrothermarchaeota in Hydrothermal Sediment.</title>
        <authorList>
            <person name="Zhou Z."/>
            <person name="Liu Y."/>
            <person name="Xu W."/>
            <person name="Pan J."/>
            <person name="Luo Z.H."/>
            <person name="Li M."/>
        </authorList>
    </citation>
    <scope>NUCLEOTIDE SEQUENCE [LARGE SCALE GENOMIC DNA]</scope>
    <source>
        <strain evidence="1">SpSt-81</strain>
    </source>
</reference>
<comment type="caution">
    <text evidence="1">The sequence shown here is derived from an EMBL/GenBank/DDBJ whole genome shotgun (WGS) entry which is preliminary data.</text>
</comment>
<dbReference type="EMBL" id="DTIN01000033">
    <property type="protein sequence ID" value="HFX14098.1"/>
    <property type="molecule type" value="Genomic_DNA"/>
</dbReference>
<protein>
    <submittedName>
        <fullName evidence="1">Uncharacterized protein</fullName>
    </submittedName>
</protein>